<reference evidence="1" key="1">
    <citation type="submission" date="2025-08" db="UniProtKB">
        <authorList>
            <consortium name="Ensembl"/>
        </authorList>
    </citation>
    <scope>IDENTIFICATION</scope>
</reference>
<dbReference type="Ensembl" id="ENSVKKT00000003411.1">
    <property type="protein sequence ID" value="ENSVKKP00000003318.1"/>
    <property type="gene ID" value="ENSVKKG00000002566.1"/>
</dbReference>
<evidence type="ECO:0000313" key="1">
    <source>
        <dbReference type="Ensembl" id="ENSVKKP00000003318.1"/>
    </source>
</evidence>
<accession>A0A8D2IQV2</accession>
<sequence length="136" mass="15196">MRCLCSGVHGAKDHPLTMQPLGIVPRGSLAQGGNSFPALMYIVYFFMFSSVDAGMESYANWVQLEEEGWGLDLAVECVTPVGTGLVWDERMTEFRCTWDESFPECPERLTAIREKLLHCNLLERCTLMAVRGCGPD</sequence>
<dbReference type="InterPro" id="IPR037138">
    <property type="entry name" value="His_deacetylse_dom_sf"/>
</dbReference>
<keyword evidence="2" id="KW-1185">Reference proteome</keyword>
<reference evidence="1" key="2">
    <citation type="submission" date="2025-09" db="UniProtKB">
        <authorList>
            <consortium name="Ensembl"/>
        </authorList>
    </citation>
    <scope>IDENTIFICATION</scope>
</reference>
<proteinExistence type="predicted"/>
<evidence type="ECO:0000313" key="2">
    <source>
        <dbReference type="Proteomes" id="UP000694545"/>
    </source>
</evidence>
<dbReference type="AlphaFoldDB" id="A0A8D2IQV2"/>
<protein>
    <submittedName>
        <fullName evidence="1">Uncharacterized protein</fullName>
    </submittedName>
</protein>
<dbReference type="Proteomes" id="UP000694545">
    <property type="component" value="Unplaced"/>
</dbReference>
<dbReference type="Gene3D" id="3.40.800.20">
    <property type="entry name" value="Histone deacetylase domain"/>
    <property type="match status" value="1"/>
</dbReference>
<name>A0A8D2IQV2_VARKO</name>
<organism evidence="1 2">
    <name type="scientific">Varanus komodoensis</name>
    <name type="common">Komodo dragon</name>
    <dbReference type="NCBI Taxonomy" id="61221"/>
    <lineage>
        <taxon>Eukaryota</taxon>
        <taxon>Metazoa</taxon>
        <taxon>Chordata</taxon>
        <taxon>Craniata</taxon>
        <taxon>Vertebrata</taxon>
        <taxon>Euteleostomi</taxon>
        <taxon>Lepidosauria</taxon>
        <taxon>Squamata</taxon>
        <taxon>Bifurcata</taxon>
        <taxon>Unidentata</taxon>
        <taxon>Episquamata</taxon>
        <taxon>Toxicofera</taxon>
        <taxon>Anguimorpha</taxon>
        <taxon>Paleoanguimorpha</taxon>
        <taxon>Varanoidea</taxon>
        <taxon>Varanidae</taxon>
        <taxon>Varanus</taxon>
    </lineage>
</organism>